<evidence type="ECO:0000313" key="1">
    <source>
        <dbReference type="EMBL" id="GIE13743.1"/>
    </source>
</evidence>
<organism evidence="1 2">
    <name type="scientific">Paractinoplanes ferrugineus</name>
    <dbReference type="NCBI Taxonomy" id="113564"/>
    <lineage>
        <taxon>Bacteria</taxon>
        <taxon>Bacillati</taxon>
        <taxon>Actinomycetota</taxon>
        <taxon>Actinomycetes</taxon>
        <taxon>Micromonosporales</taxon>
        <taxon>Micromonosporaceae</taxon>
        <taxon>Paractinoplanes</taxon>
    </lineage>
</organism>
<gene>
    <name evidence="1" type="ORF">Afe05nite_55830</name>
</gene>
<name>A0A919MFF6_9ACTN</name>
<dbReference type="AlphaFoldDB" id="A0A919MFF6"/>
<dbReference type="EMBL" id="BOMM01000050">
    <property type="protein sequence ID" value="GIE13743.1"/>
    <property type="molecule type" value="Genomic_DNA"/>
</dbReference>
<evidence type="ECO:0000313" key="2">
    <source>
        <dbReference type="Proteomes" id="UP000598174"/>
    </source>
</evidence>
<dbReference type="RefSeq" id="WP_203820180.1">
    <property type="nucleotide sequence ID" value="NZ_BAAABP010000002.1"/>
</dbReference>
<comment type="caution">
    <text evidence="1">The sequence shown here is derived from an EMBL/GenBank/DDBJ whole genome shotgun (WGS) entry which is preliminary data.</text>
</comment>
<dbReference type="Proteomes" id="UP000598174">
    <property type="component" value="Unassembled WGS sequence"/>
</dbReference>
<protein>
    <submittedName>
        <fullName evidence="1">Uncharacterized protein</fullName>
    </submittedName>
</protein>
<proteinExistence type="predicted"/>
<sequence length="129" mass="14398">MDYLRQFEAVHRRPQLSGLDGSYGQFCAYLEGLNAGNDGGLLTGFREWLVTRLGDGDNLTWRALVIHLARPEGPAAGRAAVDSADRDPVVVAKLFELLGEFFTLRSRPADLVRIYDEYSTWTKAKSGHR</sequence>
<reference evidence="1" key="1">
    <citation type="submission" date="2021-01" db="EMBL/GenBank/DDBJ databases">
        <title>Whole genome shotgun sequence of Actinoplanes ferrugineus NBRC 15555.</title>
        <authorList>
            <person name="Komaki H."/>
            <person name="Tamura T."/>
        </authorList>
    </citation>
    <scope>NUCLEOTIDE SEQUENCE</scope>
    <source>
        <strain evidence="1">NBRC 15555</strain>
    </source>
</reference>
<keyword evidence="2" id="KW-1185">Reference proteome</keyword>
<accession>A0A919MFF6</accession>